<proteinExistence type="predicted"/>
<comment type="caution">
    <text evidence="4">The sequence shown here is derived from an EMBL/GenBank/DDBJ whole genome shotgun (WGS) entry which is preliminary data.</text>
</comment>
<sequence>MNIHIKYFSLRGESLMPATRKNFSAEDKNNIKKKLQEVCAAFWAEQGYKETSISKLCKGANISTGTFYNLYESKEELFLDALKKVQTDLNEQFIADIKQSPSKQGFIAAIENLYYEYEKNPFLYDNKTVDFLAFYNKLSEADKAKLEEDNSDFFRQAIAHANLTLKESEQMAFAVFSVLLSTVSSKEALSKQFDFKATFQFMVQHLMDEIFE</sequence>
<feature type="DNA-binding region" description="H-T-H motif" evidence="2">
    <location>
        <begin position="52"/>
        <end position="71"/>
    </location>
</feature>
<dbReference type="SUPFAM" id="SSF46689">
    <property type="entry name" value="Homeodomain-like"/>
    <property type="match status" value="1"/>
</dbReference>
<keyword evidence="1 2" id="KW-0238">DNA-binding</keyword>
<dbReference type="PROSITE" id="PS50977">
    <property type="entry name" value="HTH_TETR_2"/>
    <property type="match status" value="1"/>
</dbReference>
<name>A0A430AQL8_9ENTE</name>
<evidence type="ECO:0000313" key="4">
    <source>
        <dbReference type="EMBL" id="RSU10418.1"/>
    </source>
</evidence>
<keyword evidence="5" id="KW-1185">Reference proteome</keyword>
<feature type="domain" description="HTH tetR-type" evidence="3">
    <location>
        <begin position="29"/>
        <end position="89"/>
    </location>
</feature>
<evidence type="ECO:0000256" key="2">
    <source>
        <dbReference type="PROSITE-ProRule" id="PRU00335"/>
    </source>
</evidence>
<dbReference type="AlphaFoldDB" id="A0A430AQL8"/>
<dbReference type="InterPro" id="IPR009057">
    <property type="entry name" value="Homeodomain-like_sf"/>
</dbReference>
<dbReference type="GO" id="GO:0003677">
    <property type="term" value="F:DNA binding"/>
    <property type="evidence" value="ECO:0007669"/>
    <property type="project" value="UniProtKB-UniRule"/>
</dbReference>
<organism evidence="4 5">
    <name type="scientific">Vagococcus acidifermentans</name>
    <dbReference type="NCBI Taxonomy" id="564710"/>
    <lineage>
        <taxon>Bacteria</taxon>
        <taxon>Bacillati</taxon>
        <taxon>Bacillota</taxon>
        <taxon>Bacilli</taxon>
        <taxon>Lactobacillales</taxon>
        <taxon>Enterococcaceae</taxon>
        <taxon>Vagococcus</taxon>
    </lineage>
</organism>
<evidence type="ECO:0000256" key="1">
    <source>
        <dbReference type="ARBA" id="ARBA00023125"/>
    </source>
</evidence>
<reference evidence="4 5" key="1">
    <citation type="submission" date="2017-05" db="EMBL/GenBank/DDBJ databases">
        <title>Vagococcus spp. assemblies.</title>
        <authorList>
            <person name="Gulvik C.A."/>
        </authorList>
    </citation>
    <scope>NUCLEOTIDE SEQUENCE [LARGE SCALE GENOMIC DNA]</scope>
    <source>
        <strain evidence="4 5">LMG 24798</strain>
    </source>
</reference>
<dbReference type="PANTHER" id="PTHR43479:SF11">
    <property type="entry name" value="ACREF_ENVCD OPERON REPRESSOR-RELATED"/>
    <property type="match status" value="1"/>
</dbReference>
<dbReference type="Gene3D" id="1.10.357.10">
    <property type="entry name" value="Tetracycline Repressor, domain 2"/>
    <property type="match status" value="1"/>
</dbReference>
<dbReference type="InterPro" id="IPR050624">
    <property type="entry name" value="HTH-type_Tx_Regulator"/>
</dbReference>
<evidence type="ECO:0000259" key="3">
    <source>
        <dbReference type="PROSITE" id="PS50977"/>
    </source>
</evidence>
<dbReference type="OrthoDB" id="9812993at2"/>
<dbReference type="Proteomes" id="UP000286773">
    <property type="component" value="Unassembled WGS sequence"/>
</dbReference>
<dbReference type="InterPro" id="IPR001647">
    <property type="entry name" value="HTH_TetR"/>
</dbReference>
<dbReference type="PANTHER" id="PTHR43479">
    <property type="entry name" value="ACREF/ENVCD OPERON REPRESSOR-RELATED"/>
    <property type="match status" value="1"/>
</dbReference>
<evidence type="ECO:0000313" key="5">
    <source>
        <dbReference type="Proteomes" id="UP000286773"/>
    </source>
</evidence>
<protein>
    <recommendedName>
        <fullName evidence="3">HTH tetR-type domain-containing protein</fullName>
    </recommendedName>
</protein>
<dbReference type="Pfam" id="PF00440">
    <property type="entry name" value="TetR_N"/>
    <property type="match status" value="1"/>
</dbReference>
<gene>
    <name evidence="4" type="ORF">CBF27_10395</name>
</gene>
<dbReference type="EMBL" id="NGKC01000012">
    <property type="protein sequence ID" value="RSU10418.1"/>
    <property type="molecule type" value="Genomic_DNA"/>
</dbReference>
<accession>A0A430AQL8</accession>